<accession>A0ABX9ZB93</accession>
<sequence>MGGGTSVHVVIGGAHNGKREYVREILAGEQVEWIEAGACSRLPQSLSGRVVLAGIESYLSANHENEETAMEDVFRFVQAADREKLTIIVTDIGRGIVPADPHERWLRDVCGRLNQRLFREAGRITRIWYGLAQELK</sequence>
<keyword evidence="2" id="KW-1185">Reference proteome</keyword>
<evidence type="ECO:0000313" key="1">
    <source>
        <dbReference type="EMBL" id="RSK29999.1"/>
    </source>
</evidence>
<dbReference type="SUPFAM" id="SSF52540">
    <property type="entry name" value="P-loop containing nucleoside triphosphate hydrolases"/>
    <property type="match status" value="1"/>
</dbReference>
<dbReference type="InterPro" id="IPR003203">
    <property type="entry name" value="CobU/CobP"/>
</dbReference>
<name>A0ABX9ZB93_9BACL</name>
<dbReference type="Proteomes" id="UP000272481">
    <property type="component" value="Unassembled WGS sequence"/>
</dbReference>
<protein>
    <recommendedName>
        <fullName evidence="3">Adenosylcobinamide kinase</fullName>
    </recommendedName>
</protein>
<reference evidence="1 2" key="1">
    <citation type="submission" date="2018-12" db="EMBL/GenBank/DDBJ databases">
        <title>Comparitive functional genomics of dry heat resistant strains isolated from the viking spacecraft.</title>
        <authorList>
            <person name="Seuylemezian A."/>
            <person name="Vaishampayan P."/>
        </authorList>
    </citation>
    <scope>NUCLEOTIDE SEQUENCE [LARGE SCALE GENOMIC DNA]</scope>
    <source>
        <strain evidence="1 2">M6-11</strain>
    </source>
</reference>
<dbReference type="EMBL" id="RWGW01000016">
    <property type="protein sequence ID" value="RSK29999.1"/>
    <property type="molecule type" value="Genomic_DNA"/>
</dbReference>
<evidence type="ECO:0008006" key="3">
    <source>
        <dbReference type="Google" id="ProtNLM"/>
    </source>
</evidence>
<dbReference type="Gene3D" id="3.40.50.300">
    <property type="entry name" value="P-loop containing nucleotide triphosphate hydrolases"/>
    <property type="match status" value="1"/>
</dbReference>
<organism evidence="1 2">
    <name type="scientific">Bhargavaea beijingensis</name>
    <dbReference type="NCBI Taxonomy" id="426756"/>
    <lineage>
        <taxon>Bacteria</taxon>
        <taxon>Bacillati</taxon>
        <taxon>Bacillota</taxon>
        <taxon>Bacilli</taxon>
        <taxon>Bacillales</taxon>
        <taxon>Caryophanaceae</taxon>
        <taxon>Bhargavaea</taxon>
    </lineage>
</organism>
<gene>
    <name evidence="1" type="ORF">EJA12_10550</name>
</gene>
<evidence type="ECO:0000313" key="2">
    <source>
        <dbReference type="Proteomes" id="UP000272481"/>
    </source>
</evidence>
<dbReference type="InterPro" id="IPR027417">
    <property type="entry name" value="P-loop_NTPase"/>
</dbReference>
<comment type="caution">
    <text evidence="1">The sequence shown here is derived from an EMBL/GenBank/DDBJ whole genome shotgun (WGS) entry which is preliminary data.</text>
</comment>
<proteinExistence type="predicted"/>
<dbReference type="Pfam" id="PF02283">
    <property type="entry name" value="CobU"/>
    <property type="match status" value="1"/>
</dbReference>